<dbReference type="CDD" id="cd18908">
    <property type="entry name" value="bHLH_SOHLH1_2"/>
    <property type="match status" value="1"/>
</dbReference>
<evidence type="ECO:0000313" key="12">
    <source>
        <dbReference type="Proteomes" id="UP000694398"/>
    </source>
</evidence>
<dbReference type="GO" id="GO:0030154">
    <property type="term" value="P:cell differentiation"/>
    <property type="evidence" value="ECO:0007669"/>
    <property type="project" value="UniProtKB-KW"/>
</dbReference>
<keyword evidence="8" id="KW-0539">Nucleus</keyword>
<dbReference type="GeneID" id="102020830"/>
<dbReference type="SMART" id="SM00353">
    <property type="entry name" value="HLH"/>
    <property type="match status" value="1"/>
</dbReference>
<dbReference type="Ensembl" id="ENSCLAT00000008052.1">
    <property type="protein sequence ID" value="ENSCLAP00000007932.1"/>
    <property type="gene ID" value="ENSCLAG00000005563.1"/>
</dbReference>
<feature type="compositionally biased region" description="Low complexity" evidence="9">
    <location>
        <begin position="179"/>
        <end position="196"/>
    </location>
</feature>
<evidence type="ECO:0000256" key="2">
    <source>
        <dbReference type="ARBA" id="ARBA00022473"/>
    </source>
</evidence>
<keyword evidence="3" id="KW-0221">Differentiation</keyword>
<proteinExistence type="predicted"/>
<evidence type="ECO:0000256" key="6">
    <source>
        <dbReference type="ARBA" id="ARBA00023125"/>
    </source>
</evidence>
<dbReference type="OrthoDB" id="5966556at2759"/>
<keyword evidence="5" id="KW-0805">Transcription regulation</keyword>
<reference evidence="11" key="1">
    <citation type="submission" date="2025-08" db="UniProtKB">
        <authorList>
            <consortium name="Ensembl"/>
        </authorList>
    </citation>
    <scope>IDENTIFICATION</scope>
</reference>
<dbReference type="InterPro" id="IPR011598">
    <property type="entry name" value="bHLH_dom"/>
</dbReference>
<dbReference type="RefSeq" id="XP_005408602.1">
    <property type="nucleotide sequence ID" value="XM_005408545.1"/>
</dbReference>
<evidence type="ECO:0000256" key="4">
    <source>
        <dbReference type="ARBA" id="ARBA00022871"/>
    </source>
</evidence>
<reference evidence="11" key="2">
    <citation type="submission" date="2025-09" db="UniProtKB">
        <authorList>
            <consortium name="Ensembl"/>
        </authorList>
    </citation>
    <scope>IDENTIFICATION</scope>
</reference>
<sequence length="346" mass="36653">MASRASEPNAEVHRAPSLGRCPGPSAPESQASFEVPMHVPGPERDPMAARGPGLPRNVLSERERRKRISASCERLRALLPRFDGRREDMASVLEMAVQFLQLASSLMPTWEQHHVPAPARATWHAWQGDVLQWTLASQVSAGGSDPGTAVSGLTLQQEPLGSASRGVGESKAPAGLSELLDGLPALPGPSSLGSRLPPWPSCTWQPTSPKMSEETTTRQSQAGPPARGTTSPGRPAGEVALMPAVDTRSTFGLDLEDGESFPPSASPEWWLGSVEARGTPARVSARSSPVGRAESSFLGDPMPGSQELQDGAVGAPLELWGSDMDTWGLDLRDDGVDSIFTDFLAC</sequence>
<feature type="region of interest" description="Disordered" evidence="9">
    <location>
        <begin position="282"/>
        <end position="306"/>
    </location>
</feature>
<evidence type="ECO:0000313" key="11">
    <source>
        <dbReference type="Ensembl" id="ENSCLAP00000007932.1"/>
    </source>
</evidence>
<evidence type="ECO:0000256" key="5">
    <source>
        <dbReference type="ARBA" id="ARBA00023015"/>
    </source>
</evidence>
<feature type="region of interest" description="Disordered" evidence="9">
    <location>
        <begin position="179"/>
        <end position="238"/>
    </location>
</feature>
<accession>A0A8C2YLQ9</accession>
<dbReference type="GO" id="GO:0005634">
    <property type="term" value="C:nucleus"/>
    <property type="evidence" value="ECO:0007669"/>
    <property type="project" value="UniProtKB-SubCell"/>
</dbReference>
<dbReference type="PANTHER" id="PTHR15402:SF4">
    <property type="entry name" value="SPERMATOGENESIS- AND OOGENESIS-SPECIFIC BASIC HELIX-LOOP-HELIX-CONTAINING PROTEIN 1"/>
    <property type="match status" value="1"/>
</dbReference>
<feature type="compositionally biased region" description="Polar residues" evidence="9">
    <location>
        <begin position="217"/>
        <end position="232"/>
    </location>
</feature>
<evidence type="ECO:0000256" key="8">
    <source>
        <dbReference type="ARBA" id="ARBA00023242"/>
    </source>
</evidence>
<comment type="subcellular location">
    <subcellularLocation>
        <location evidence="1">Nucleus</location>
    </subcellularLocation>
</comment>
<dbReference type="GO" id="GO:0046983">
    <property type="term" value="F:protein dimerization activity"/>
    <property type="evidence" value="ECO:0007669"/>
    <property type="project" value="InterPro"/>
</dbReference>
<keyword evidence="12" id="KW-1185">Reference proteome</keyword>
<dbReference type="PROSITE" id="PS50888">
    <property type="entry name" value="BHLH"/>
    <property type="match status" value="1"/>
</dbReference>
<dbReference type="SUPFAM" id="SSF47459">
    <property type="entry name" value="HLH, helix-loop-helix DNA-binding domain"/>
    <property type="match status" value="1"/>
</dbReference>
<keyword evidence="2" id="KW-0217">Developmental protein</keyword>
<dbReference type="Proteomes" id="UP000694398">
    <property type="component" value="Unassembled WGS sequence"/>
</dbReference>
<dbReference type="InterPro" id="IPR039583">
    <property type="entry name" value="TCFL5/SOLH1/2"/>
</dbReference>
<keyword evidence="7" id="KW-0804">Transcription</keyword>
<protein>
    <recommendedName>
        <fullName evidence="10">BHLH domain-containing protein</fullName>
    </recommendedName>
</protein>
<evidence type="ECO:0000256" key="9">
    <source>
        <dbReference type="SAM" id="MobiDB-lite"/>
    </source>
</evidence>
<dbReference type="GO" id="GO:0000981">
    <property type="term" value="F:DNA-binding transcription factor activity, RNA polymerase II-specific"/>
    <property type="evidence" value="ECO:0007669"/>
    <property type="project" value="TreeGrafter"/>
</dbReference>
<dbReference type="Pfam" id="PF00010">
    <property type="entry name" value="HLH"/>
    <property type="match status" value="1"/>
</dbReference>
<dbReference type="Gene3D" id="4.10.280.10">
    <property type="entry name" value="Helix-loop-helix DNA-binding domain"/>
    <property type="match status" value="1"/>
</dbReference>
<dbReference type="PANTHER" id="PTHR15402">
    <property type="entry name" value="TRANSCRIPTION FACTOR-LIKE 5 PROTEIN"/>
    <property type="match status" value="1"/>
</dbReference>
<evidence type="ECO:0000256" key="7">
    <source>
        <dbReference type="ARBA" id="ARBA00023163"/>
    </source>
</evidence>
<dbReference type="GO" id="GO:0007283">
    <property type="term" value="P:spermatogenesis"/>
    <property type="evidence" value="ECO:0007669"/>
    <property type="project" value="UniProtKB-KW"/>
</dbReference>
<dbReference type="InterPro" id="IPR036638">
    <property type="entry name" value="HLH_DNA-bd_sf"/>
</dbReference>
<evidence type="ECO:0000256" key="3">
    <source>
        <dbReference type="ARBA" id="ARBA00022782"/>
    </source>
</evidence>
<feature type="region of interest" description="Disordered" evidence="9">
    <location>
        <begin position="1"/>
        <end position="56"/>
    </location>
</feature>
<evidence type="ECO:0000259" key="10">
    <source>
        <dbReference type="PROSITE" id="PS50888"/>
    </source>
</evidence>
<name>A0A8C2YLQ9_CHILA</name>
<feature type="domain" description="BHLH" evidence="10">
    <location>
        <begin position="52"/>
        <end position="103"/>
    </location>
</feature>
<dbReference type="AlphaFoldDB" id="A0A8C2YLQ9"/>
<dbReference type="CTD" id="402381"/>
<dbReference type="OMA" id="WQGDVLQ"/>
<gene>
    <name evidence="11" type="primary">Sohlh1</name>
</gene>
<organism evidence="11 12">
    <name type="scientific">Chinchilla lanigera</name>
    <name type="common">Long-tailed chinchilla</name>
    <name type="synonym">Chinchilla villidera</name>
    <dbReference type="NCBI Taxonomy" id="34839"/>
    <lineage>
        <taxon>Eukaryota</taxon>
        <taxon>Metazoa</taxon>
        <taxon>Chordata</taxon>
        <taxon>Craniata</taxon>
        <taxon>Vertebrata</taxon>
        <taxon>Euteleostomi</taxon>
        <taxon>Mammalia</taxon>
        <taxon>Eutheria</taxon>
        <taxon>Euarchontoglires</taxon>
        <taxon>Glires</taxon>
        <taxon>Rodentia</taxon>
        <taxon>Hystricomorpha</taxon>
        <taxon>Chinchillidae</taxon>
        <taxon>Chinchilla</taxon>
    </lineage>
</organism>
<dbReference type="GO" id="GO:0000978">
    <property type="term" value="F:RNA polymerase II cis-regulatory region sequence-specific DNA binding"/>
    <property type="evidence" value="ECO:0007669"/>
    <property type="project" value="TreeGrafter"/>
</dbReference>
<keyword evidence="6" id="KW-0238">DNA-binding</keyword>
<dbReference type="GeneTree" id="ENSGT00390000000656"/>
<evidence type="ECO:0000256" key="1">
    <source>
        <dbReference type="ARBA" id="ARBA00004123"/>
    </source>
</evidence>
<keyword evidence="4" id="KW-0744">Spermatogenesis</keyword>